<dbReference type="GO" id="GO:0005886">
    <property type="term" value="C:plasma membrane"/>
    <property type="evidence" value="ECO:0007669"/>
    <property type="project" value="TreeGrafter"/>
</dbReference>
<evidence type="ECO:0000256" key="5">
    <source>
        <dbReference type="ARBA" id="ARBA00022989"/>
    </source>
</evidence>
<sequence length="995" mass="112000">MSEDAGKKLLDLIKNPYSQQLQKNSIWAALGTSLGVTVGIALTFSFLRPYNQSVYAPKLKHADERHAPPPIGKKMWSWIPPLWNTTEAELVHHAGMDATIFLRFVRMCLYMFCTISVFCLAILIPTYLSNQAQDIDGSWLDMITPIAVWGDAYWAQVAVAYMITFTVMGFLWWNYRKVLLLRRKYFESEEYQNSLHARTLMMYDIPKDRCSDEGIARIIDEVVPASSFSRTAIARNVKDLPKLIEQHDHTVRKLEQVLAKYMKKPDQLPAARPMCKPSKKDPSFATYPKGQKVDAIEYLTQRIKELEIEIKEVRLSVDKRSTMPYGFASYSDIAEAHNIAYASRKKHPHGATITLAPRPNDIIWDNLPLSSSVRRWRRIVNNLWIAVLTFVWIAPNALIAIFLINLDNLGNVWKAFQDELARDPNWWAIVQGIASPALTSLVYLVLPMIFRRLSMKAGDQTKTGRERHVMAKLYAFFVFNNLIVFSLFSAVWSFVSAVVAETNENSTDAWQAIIDQNLATTIFTALCKVSPFWVTWLLQRNLGAAIDLAQLWTLIYSFFVRKFSSPTPRELIELTAPPSFEYAMYYNYFLYYATVALGFSGIQPLVLPAATLYYGIDYWLKKYLLLYIFVTKTESGGMFWRVLVNRMLFAVFLSNCVFFLSAWARSDWAYHKQALAIVPLPIFLIIFKVVCSRVFDDKIHYISTTNVAKHPEAGMQKEARLRSERLASRFGHPALYKPLITPMVHQKAQPYLHVVYKGRLSDGREVNNGDMMSVSGYSDTYALDPMSSGKPGKSANVPGFEFVSESNLDFEFYKNRAEFADEHGQGDLFGRDPDIMRPGTPGSMSDYGSRPGTPTGAPLQGGMTGQQRRDASAQSGFSAFRPTPPSGYMSPTGSGQQSPTRLGSPQAGFAQQATMGDRSRSPLYNINSNGSDTALVRNAAGMPMSAPTPGPTVGALGGGPRGYSGLPQADADTPDQDPTQYDYFRGSRRRPNDGW</sequence>
<feature type="domain" description="CSC1/OSCA1-like cytosolic" evidence="11">
    <location>
        <begin position="197"/>
        <end position="366"/>
    </location>
</feature>
<feature type="domain" description="CSC1/OSCA1-like N-terminal transmembrane" evidence="10">
    <location>
        <begin position="26"/>
        <end position="173"/>
    </location>
</feature>
<feature type="transmembrane region" description="Helical" evidence="8">
    <location>
        <begin position="589"/>
        <end position="616"/>
    </location>
</feature>
<dbReference type="InterPro" id="IPR027815">
    <property type="entry name" value="CSC1/OSCA1-like_cyt"/>
</dbReference>
<comment type="caution">
    <text evidence="12">The sequence shown here is derived from an EMBL/GenBank/DDBJ whole genome shotgun (WGS) entry which is preliminary data.</text>
</comment>
<feature type="compositionally biased region" description="Low complexity" evidence="7">
    <location>
        <begin position="967"/>
        <end position="983"/>
    </location>
</feature>
<dbReference type="InterPro" id="IPR032880">
    <property type="entry name" value="CSC1/OSCA1-like_N"/>
</dbReference>
<evidence type="ECO:0000256" key="3">
    <source>
        <dbReference type="ARBA" id="ARBA00022448"/>
    </source>
</evidence>
<feature type="compositionally biased region" description="Polar residues" evidence="7">
    <location>
        <begin position="889"/>
        <end position="914"/>
    </location>
</feature>
<keyword evidence="4 8" id="KW-0812">Transmembrane</keyword>
<gene>
    <name evidence="12" type="ORF">CT0861_00552</name>
</gene>
<evidence type="ECO:0000256" key="4">
    <source>
        <dbReference type="ARBA" id="ARBA00022692"/>
    </source>
</evidence>
<evidence type="ECO:0000256" key="7">
    <source>
        <dbReference type="SAM" id="MobiDB-lite"/>
    </source>
</evidence>
<feature type="region of interest" description="Disordered" evidence="7">
    <location>
        <begin position="823"/>
        <end position="995"/>
    </location>
</feature>
<feature type="transmembrane region" description="Helical" evidence="8">
    <location>
        <begin position="471"/>
        <end position="495"/>
    </location>
</feature>
<feature type="transmembrane region" description="Helical" evidence="8">
    <location>
        <begin position="26"/>
        <end position="47"/>
    </location>
</feature>
<reference evidence="12 13" key="1">
    <citation type="submission" date="2015-06" db="EMBL/GenBank/DDBJ databases">
        <title>Survival trade-offs in plant roots during colonization by closely related pathogenic and mutualistic fungi.</title>
        <authorList>
            <person name="Hacquard S."/>
            <person name="Kracher B."/>
            <person name="Hiruma K."/>
            <person name="Weinman A."/>
            <person name="Muench P."/>
            <person name="Garrido Oter R."/>
            <person name="Ver Loren van Themaat E."/>
            <person name="Dallerey J.-F."/>
            <person name="Damm U."/>
            <person name="Henrissat B."/>
            <person name="Lespinet O."/>
            <person name="Thon M."/>
            <person name="Kemen E."/>
            <person name="McHardy A.C."/>
            <person name="Schulze-Lefert P."/>
            <person name="O'Connell R.J."/>
        </authorList>
    </citation>
    <scope>NUCLEOTIDE SEQUENCE [LARGE SCALE GENOMIC DNA]</scope>
    <source>
        <strain evidence="12 13">0861</strain>
    </source>
</reference>
<keyword evidence="5 8" id="KW-1133">Transmembrane helix</keyword>
<feature type="compositionally biased region" description="Polar residues" evidence="7">
    <location>
        <begin position="922"/>
        <end position="932"/>
    </location>
</feature>
<comment type="similarity">
    <text evidence="2">Belongs to the CSC1 (TC 1.A.17) family.</text>
</comment>
<dbReference type="PANTHER" id="PTHR13018">
    <property type="entry name" value="PROBABLE MEMBRANE PROTEIN DUF221-RELATED"/>
    <property type="match status" value="1"/>
</dbReference>
<accession>A0A166PFQ4</accession>
<comment type="subcellular location">
    <subcellularLocation>
        <location evidence="1">Membrane</location>
        <topology evidence="1">Multi-pass membrane protein</topology>
    </subcellularLocation>
</comment>
<dbReference type="PANTHER" id="PTHR13018:SF149">
    <property type="entry name" value="DOMAIN PROTEIN, PUTATIVE (AFU_ORTHOLOGUE AFUA_3G11660)-RELATED"/>
    <property type="match status" value="1"/>
</dbReference>
<feature type="transmembrane region" description="Helical" evidence="8">
    <location>
        <begin position="153"/>
        <end position="175"/>
    </location>
</feature>
<evidence type="ECO:0000259" key="10">
    <source>
        <dbReference type="Pfam" id="PF13967"/>
    </source>
</evidence>
<feature type="transmembrane region" description="Helical" evidence="8">
    <location>
        <begin position="383"/>
        <end position="406"/>
    </location>
</feature>
<dbReference type="GO" id="GO:0005227">
    <property type="term" value="F:calcium-activated cation channel activity"/>
    <property type="evidence" value="ECO:0007669"/>
    <property type="project" value="InterPro"/>
</dbReference>
<evidence type="ECO:0000313" key="13">
    <source>
        <dbReference type="Proteomes" id="UP000076552"/>
    </source>
</evidence>
<evidence type="ECO:0000313" key="12">
    <source>
        <dbReference type="EMBL" id="KZL66720.1"/>
    </source>
</evidence>
<feature type="compositionally biased region" description="Basic and acidic residues" evidence="7">
    <location>
        <begin position="823"/>
        <end position="835"/>
    </location>
</feature>
<evidence type="ECO:0000259" key="9">
    <source>
        <dbReference type="Pfam" id="PF02714"/>
    </source>
</evidence>
<dbReference type="Pfam" id="PF02714">
    <property type="entry name" value="RSN1_7TM"/>
    <property type="match status" value="1"/>
</dbReference>
<evidence type="ECO:0000259" key="11">
    <source>
        <dbReference type="Pfam" id="PF14703"/>
    </source>
</evidence>
<feature type="transmembrane region" description="Helical" evidence="8">
    <location>
        <begin position="675"/>
        <end position="695"/>
    </location>
</feature>
<feature type="transmembrane region" description="Helical" evidence="8">
    <location>
        <begin position="643"/>
        <end position="663"/>
    </location>
</feature>
<evidence type="ECO:0000256" key="1">
    <source>
        <dbReference type="ARBA" id="ARBA00004141"/>
    </source>
</evidence>
<evidence type="ECO:0000256" key="6">
    <source>
        <dbReference type="ARBA" id="ARBA00023136"/>
    </source>
</evidence>
<feature type="transmembrane region" description="Helical" evidence="8">
    <location>
        <begin position="426"/>
        <end position="450"/>
    </location>
</feature>
<dbReference type="InterPro" id="IPR045122">
    <property type="entry name" value="Csc1-like"/>
</dbReference>
<evidence type="ECO:0000256" key="8">
    <source>
        <dbReference type="SAM" id="Phobius"/>
    </source>
</evidence>
<organism evidence="12 13">
    <name type="scientific">Colletotrichum tofieldiae</name>
    <dbReference type="NCBI Taxonomy" id="708197"/>
    <lineage>
        <taxon>Eukaryota</taxon>
        <taxon>Fungi</taxon>
        <taxon>Dikarya</taxon>
        <taxon>Ascomycota</taxon>
        <taxon>Pezizomycotina</taxon>
        <taxon>Sordariomycetes</taxon>
        <taxon>Hypocreomycetidae</taxon>
        <taxon>Glomerellales</taxon>
        <taxon>Glomerellaceae</taxon>
        <taxon>Colletotrichum</taxon>
        <taxon>Colletotrichum spaethianum species complex</taxon>
    </lineage>
</organism>
<dbReference type="EMBL" id="LFIV01000166">
    <property type="protein sequence ID" value="KZL66720.1"/>
    <property type="molecule type" value="Genomic_DNA"/>
</dbReference>
<dbReference type="Proteomes" id="UP000076552">
    <property type="component" value="Unassembled WGS sequence"/>
</dbReference>
<proteinExistence type="inferred from homology"/>
<keyword evidence="6 8" id="KW-0472">Membrane</keyword>
<name>A0A166PFQ4_9PEZI</name>
<keyword evidence="13" id="KW-1185">Reference proteome</keyword>
<dbReference type="InterPro" id="IPR003864">
    <property type="entry name" value="CSC1/OSCA1-like_7TM"/>
</dbReference>
<dbReference type="Pfam" id="PF14703">
    <property type="entry name" value="PHM7_cyt"/>
    <property type="match status" value="1"/>
</dbReference>
<dbReference type="Pfam" id="PF13967">
    <property type="entry name" value="RSN1_TM"/>
    <property type="match status" value="1"/>
</dbReference>
<protein>
    <submittedName>
        <fullName evidence="12">DUF221 domain protein</fullName>
    </submittedName>
</protein>
<feature type="transmembrane region" description="Helical" evidence="8">
    <location>
        <begin position="108"/>
        <end position="128"/>
    </location>
</feature>
<feature type="domain" description="CSC1/OSCA1-like 7TM region" evidence="9">
    <location>
        <begin position="377"/>
        <end position="659"/>
    </location>
</feature>
<dbReference type="AlphaFoldDB" id="A0A166PFQ4"/>
<keyword evidence="3" id="KW-0813">Transport</keyword>
<evidence type="ECO:0000256" key="2">
    <source>
        <dbReference type="ARBA" id="ARBA00007779"/>
    </source>
</evidence>